<accession>A0A174BJK4</accession>
<proteinExistence type="predicted"/>
<feature type="region of interest" description="Disordered" evidence="1">
    <location>
        <begin position="1"/>
        <end position="20"/>
    </location>
</feature>
<dbReference type="EMBL" id="CYZP01000012">
    <property type="protein sequence ID" value="CUN99786.1"/>
    <property type="molecule type" value="Genomic_DNA"/>
</dbReference>
<dbReference type="PANTHER" id="PTHR30547:SF5">
    <property type="entry name" value="NUCLEASE YHCG-RELATED"/>
    <property type="match status" value="1"/>
</dbReference>
<dbReference type="AlphaFoldDB" id="A0A174BJK4"/>
<protein>
    <submittedName>
        <fullName evidence="4">Uncharacterized conserved protein</fullName>
    </submittedName>
</protein>
<dbReference type="Pfam" id="PF06250">
    <property type="entry name" value="YhcG_C"/>
    <property type="match status" value="1"/>
</dbReference>
<feature type="domain" description="YhcG PDDEXK nuclease" evidence="2">
    <location>
        <begin position="202"/>
        <end position="356"/>
    </location>
</feature>
<evidence type="ECO:0000259" key="2">
    <source>
        <dbReference type="Pfam" id="PF06250"/>
    </source>
</evidence>
<name>A0A174BJK4_9FIRM</name>
<dbReference type="InterPro" id="IPR041527">
    <property type="entry name" value="YhcG_N"/>
</dbReference>
<feature type="compositionally biased region" description="Basic and acidic residues" evidence="1">
    <location>
        <begin position="1"/>
        <end position="12"/>
    </location>
</feature>
<dbReference type="GO" id="GO:0003676">
    <property type="term" value="F:nucleic acid binding"/>
    <property type="evidence" value="ECO:0007669"/>
    <property type="project" value="InterPro"/>
</dbReference>
<gene>
    <name evidence="4" type="ORF">ERS852476_01612</name>
</gene>
<dbReference type="Pfam" id="PF17761">
    <property type="entry name" value="DUF1016_N"/>
    <property type="match status" value="1"/>
</dbReference>
<evidence type="ECO:0000259" key="3">
    <source>
        <dbReference type="Pfam" id="PF17761"/>
    </source>
</evidence>
<dbReference type="InterPro" id="IPR011856">
    <property type="entry name" value="tRNA_endonuc-like_dom_sf"/>
</dbReference>
<evidence type="ECO:0000313" key="4">
    <source>
        <dbReference type="EMBL" id="CUN99786.1"/>
    </source>
</evidence>
<dbReference type="RefSeq" id="WP_081026437.1">
    <property type="nucleotide sequence ID" value="NZ_CYZP01000012.1"/>
</dbReference>
<evidence type="ECO:0000256" key="1">
    <source>
        <dbReference type="SAM" id="MobiDB-lite"/>
    </source>
</evidence>
<dbReference type="PANTHER" id="PTHR30547">
    <property type="entry name" value="UNCHARACTERIZED PROTEIN YHCG-RELATED"/>
    <property type="match status" value="1"/>
</dbReference>
<feature type="domain" description="YhcG N-terminal" evidence="3">
    <location>
        <begin position="39"/>
        <end position="175"/>
    </location>
</feature>
<dbReference type="Gene3D" id="3.40.1350.10">
    <property type="match status" value="1"/>
</dbReference>
<dbReference type="InterPro" id="IPR009362">
    <property type="entry name" value="YhcG_C"/>
</dbReference>
<dbReference type="InterPro" id="IPR053148">
    <property type="entry name" value="PD-DEXK-like_domain"/>
</dbReference>
<organism evidence="4 5">
    <name type="scientific">Blautia obeum</name>
    <dbReference type="NCBI Taxonomy" id="40520"/>
    <lineage>
        <taxon>Bacteria</taxon>
        <taxon>Bacillati</taxon>
        <taxon>Bacillota</taxon>
        <taxon>Clostridia</taxon>
        <taxon>Lachnospirales</taxon>
        <taxon>Lachnospiraceae</taxon>
        <taxon>Blautia</taxon>
    </lineage>
</organism>
<reference evidence="4 5" key="1">
    <citation type="submission" date="2015-09" db="EMBL/GenBank/DDBJ databases">
        <authorList>
            <consortium name="Pathogen Informatics"/>
        </authorList>
    </citation>
    <scope>NUCLEOTIDE SEQUENCE [LARGE SCALE GENOMIC DNA]</scope>
    <source>
        <strain evidence="4 5">2789STDY5834861</strain>
    </source>
</reference>
<dbReference type="Proteomes" id="UP000095645">
    <property type="component" value="Unassembled WGS sequence"/>
</dbReference>
<sequence length="376" mass="44254">MEKKHSEKEKTSLDSPSPKLNKSMIAYHETGDLFADTCEIVESAQSIAYAAVDTILVQRNWLLGKRIAIECLNENGKADYGKKTMKKLSSELKEKYGKGFDFSSLYKYMKFHQEFPQILDSLRPKSGRPLSWTHYRILLQETSPEARVWYAKEAQEQAWSVRTLQRNISSQYYYRMLMSQNTEPVEKEMKELTATYQADKLEFIKNPVIAEFLGLSSNTDFTESELEQRIITHIQKFLMELGKGYAFVARQQHIRTEKEDYYIDLVFYNYILKCFVLIDLKTSKITHQDVGQMDMYIRMYDEMKRNEGDNPTLGIILCSDTDEDIAKYSILHGHEQLFASKYKTCLPSEEQLREEIEIQKRFYYLQKEEDKENKDL</sequence>
<evidence type="ECO:0000313" key="5">
    <source>
        <dbReference type="Proteomes" id="UP000095645"/>
    </source>
</evidence>